<dbReference type="PANTHER" id="PTHR43355:SF2">
    <property type="entry name" value="FLAVIN REDUCTASE (NADPH)"/>
    <property type="match status" value="1"/>
</dbReference>
<dbReference type="Pfam" id="PF13460">
    <property type="entry name" value="NAD_binding_10"/>
    <property type="match status" value="1"/>
</dbReference>
<reference evidence="3" key="1">
    <citation type="journal article" date="2019" name="Int. J. Syst. Evol. Microbiol.">
        <title>The Global Catalogue of Microorganisms (GCM) 10K type strain sequencing project: providing services to taxonomists for standard genome sequencing and annotation.</title>
        <authorList>
            <consortium name="The Broad Institute Genomics Platform"/>
            <consortium name="The Broad Institute Genome Sequencing Center for Infectious Disease"/>
            <person name="Wu L."/>
            <person name="Ma J."/>
        </authorList>
    </citation>
    <scope>NUCLEOTIDE SEQUENCE [LARGE SCALE GENOMIC DNA]</scope>
    <source>
        <strain evidence="3">JCM 14323</strain>
    </source>
</reference>
<gene>
    <name evidence="2" type="ORF">GCM10009750_35970</name>
</gene>
<accession>A0ABP4ZFE1</accession>
<feature type="domain" description="NAD(P)-binding" evidence="1">
    <location>
        <begin position="8"/>
        <end position="199"/>
    </location>
</feature>
<dbReference type="InterPro" id="IPR036291">
    <property type="entry name" value="NAD(P)-bd_dom_sf"/>
</dbReference>
<dbReference type="Proteomes" id="UP001501746">
    <property type="component" value="Unassembled WGS sequence"/>
</dbReference>
<dbReference type="PANTHER" id="PTHR43355">
    <property type="entry name" value="FLAVIN REDUCTASE (NADPH)"/>
    <property type="match status" value="1"/>
</dbReference>
<dbReference type="Gene3D" id="3.40.50.720">
    <property type="entry name" value="NAD(P)-binding Rossmann-like Domain"/>
    <property type="match status" value="1"/>
</dbReference>
<keyword evidence="3" id="KW-1185">Reference proteome</keyword>
<dbReference type="EMBL" id="BAAANK010000012">
    <property type="protein sequence ID" value="GAA1846376.1"/>
    <property type="molecule type" value="Genomic_DNA"/>
</dbReference>
<comment type="caution">
    <text evidence="2">The sequence shown here is derived from an EMBL/GenBank/DDBJ whole genome shotgun (WGS) entry which is preliminary data.</text>
</comment>
<dbReference type="InterPro" id="IPR016040">
    <property type="entry name" value="NAD(P)-bd_dom"/>
</dbReference>
<dbReference type="CDD" id="cd05244">
    <property type="entry name" value="BVR-B_like_SDR_a"/>
    <property type="match status" value="1"/>
</dbReference>
<proteinExistence type="predicted"/>
<evidence type="ECO:0000313" key="2">
    <source>
        <dbReference type="EMBL" id="GAA1846376.1"/>
    </source>
</evidence>
<organism evidence="2 3">
    <name type="scientific">Agromyces salentinus</name>
    <dbReference type="NCBI Taxonomy" id="269421"/>
    <lineage>
        <taxon>Bacteria</taxon>
        <taxon>Bacillati</taxon>
        <taxon>Actinomycetota</taxon>
        <taxon>Actinomycetes</taxon>
        <taxon>Micrococcales</taxon>
        <taxon>Microbacteriaceae</taxon>
        <taxon>Agromyces</taxon>
    </lineage>
</organism>
<evidence type="ECO:0000259" key="1">
    <source>
        <dbReference type="Pfam" id="PF13460"/>
    </source>
</evidence>
<protein>
    <submittedName>
        <fullName evidence="2">SDR family oxidoreductase</fullName>
    </submittedName>
</protein>
<evidence type="ECO:0000313" key="3">
    <source>
        <dbReference type="Proteomes" id="UP001501746"/>
    </source>
</evidence>
<dbReference type="SUPFAM" id="SSF51735">
    <property type="entry name" value="NAD(P)-binding Rossmann-fold domains"/>
    <property type="match status" value="1"/>
</dbReference>
<sequence length="211" mass="22428">MSTIALFGATGKTGRRVLDRALAAGYDVRALARDPDKLTITHERLTVIAGDVLDPRAVDEAIAGSAAVLSLFGQVKGSPEDLQTVGTRNIVEAMRGHGVRRIVTLSGGGLRAEGFDRPGVADHVIRFLLSTLAGDVLADAEGHLGVLEESGLDWTVVRGPRLLDSPGTGSYRVGWVGAGSSTKISRDDLADFILTQVQDRTFIHRMPFVSN</sequence>
<name>A0ABP4ZFE1_9MICO</name>
<dbReference type="InterPro" id="IPR051606">
    <property type="entry name" value="Polyketide_Oxido-like"/>
</dbReference>
<dbReference type="RefSeq" id="WP_157428504.1">
    <property type="nucleotide sequence ID" value="NZ_BAAANK010000012.1"/>
</dbReference>